<dbReference type="Proteomes" id="UP000537718">
    <property type="component" value="Unassembled WGS sequence"/>
</dbReference>
<name>A0A7W8YS88_9SPHI</name>
<reference evidence="2 3" key="1">
    <citation type="submission" date="2020-08" db="EMBL/GenBank/DDBJ databases">
        <title>Genomic Encyclopedia of Type Strains, Phase IV (KMG-V): Genome sequencing to study the core and pangenomes of soil and plant-associated prokaryotes.</title>
        <authorList>
            <person name="Whitman W."/>
        </authorList>
    </citation>
    <scope>NUCLEOTIDE SEQUENCE [LARGE SCALE GENOMIC DNA]</scope>
    <source>
        <strain evidence="2 3">MP7CTX6</strain>
    </source>
</reference>
<dbReference type="GO" id="GO:0016020">
    <property type="term" value="C:membrane"/>
    <property type="evidence" value="ECO:0007669"/>
    <property type="project" value="InterPro"/>
</dbReference>
<dbReference type="RefSeq" id="WP_183866730.1">
    <property type="nucleotide sequence ID" value="NZ_JACHCF010000003.1"/>
</dbReference>
<dbReference type="GO" id="GO:0005524">
    <property type="term" value="F:ATP binding"/>
    <property type="evidence" value="ECO:0007669"/>
    <property type="project" value="UniProtKB-KW"/>
</dbReference>
<sequence length="146" mass="16890">MKELSSQSFPFYLQSAQWDCGPTCLKMIAAYYGKEFSLYQMENWIRIMRKGSSMIDIVDTAKKLGIHSTGLQIDITRLGFINLPVILHWDKHHFVVLLNIQDNFYFVADPAIGILHLNESDFLSHWQNHESGYQYTGILLAFSTVR</sequence>
<gene>
    <name evidence="2" type="ORF">HDE69_001781</name>
</gene>
<dbReference type="GO" id="GO:0006508">
    <property type="term" value="P:proteolysis"/>
    <property type="evidence" value="ECO:0007669"/>
    <property type="project" value="InterPro"/>
</dbReference>
<comment type="caution">
    <text evidence="2">The sequence shown here is derived from an EMBL/GenBank/DDBJ whole genome shotgun (WGS) entry which is preliminary data.</text>
</comment>
<dbReference type="Gene3D" id="3.90.70.10">
    <property type="entry name" value="Cysteine proteinases"/>
    <property type="match status" value="1"/>
</dbReference>
<proteinExistence type="predicted"/>
<dbReference type="PROSITE" id="PS50990">
    <property type="entry name" value="PEPTIDASE_C39"/>
    <property type="match status" value="1"/>
</dbReference>
<dbReference type="GO" id="GO:0008233">
    <property type="term" value="F:peptidase activity"/>
    <property type="evidence" value="ECO:0007669"/>
    <property type="project" value="InterPro"/>
</dbReference>
<evidence type="ECO:0000313" key="3">
    <source>
        <dbReference type="Proteomes" id="UP000537718"/>
    </source>
</evidence>
<keyword evidence="2" id="KW-0067">ATP-binding</keyword>
<evidence type="ECO:0000313" key="2">
    <source>
        <dbReference type="EMBL" id="MBB5620732.1"/>
    </source>
</evidence>
<dbReference type="EMBL" id="JACHCF010000003">
    <property type="protein sequence ID" value="MBB5620732.1"/>
    <property type="molecule type" value="Genomic_DNA"/>
</dbReference>
<protein>
    <submittedName>
        <fullName evidence="2">ATP-binding cassette subfamily B protein</fullName>
    </submittedName>
</protein>
<dbReference type="Pfam" id="PF03412">
    <property type="entry name" value="Peptidase_C39"/>
    <property type="match status" value="1"/>
</dbReference>
<evidence type="ECO:0000259" key="1">
    <source>
        <dbReference type="PROSITE" id="PS50990"/>
    </source>
</evidence>
<feature type="domain" description="Peptidase C39" evidence="1">
    <location>
        <begin position="14"/>
        <end position="133"/>
    </location>
</feature>
<dbReference type="InterPro" id="IPR005074">
    <property type="entry name" value="Peptidase_C39"/>
</dbReference>
<dbReference type="AlphaFoldDB" id="A0A7W8YS88"/>
<keyword evidence="2" id="KW-0547">Nucleotide-binding</keyword>
<organism evidence="2 3">
    <name type="scientific">Pedobacter cryoconitis</name>
    <dbReference type="NCBI Taxonomy" id="188932"/>
    <lineage>
        <taxon>Bacteria</taxon>
        <taxon>Pseudomonadati</taxon>
        <taxon>Bacteroidota</taxon>
        <taxon>Sphingobacteriia</taxon>
        <taxon>Sphingobacteriales</taxon>
        <taxon>Sphingobacteriaceae</taxon>
        <taxon>Pedobacter</taxon>
    </lineage>
</organism>
<accession>A0A7W8YS88</accession>